<keyword evidence="4 5" id="KW-0472">Membrane</keyword>
<dbReference type="PANTHER" id="PTHR22911:SF6">
    <property type="entry name" value="SOLUTE CARRIER FAMILY 35 MEMBER G1"/>
    <property type="match status" value="1"/>
</dbReference>
<dbReference type="EMBL" id="MRZV01000123">
    <property type="protein sequence ID" value="PIK58076.1"/>
    <property type="molecule type" value="Genomic_DNA"/>
</dbReference>
<dbReference type="SUPFAM" id="SSF103481">
    <property type="entry name" value="Multidrug resistance efflux transporter EmrE"/>
    <property type="match status" value="2"/>
</dbReference>
<dbReference type="InterPro" id="IPR037185">
    <property type="entry name" value="EmrE-like"/>
</dbReference>
<dbReference type="AlphaFoldDB" id="A0A2G8LCS0"/>
<evidence type="ECO:0000256" key="4">
    <source>
        <dbReference type="ARBA" id="ARBA00023136"/>
    </source>
</evidence>
<evidence type="ECO:0000256" key="3">
    <source>
        <dbReference type="ARBA" id="ARBA00022989"/>
    </source>
</evidence>
<feature type="transmembrane region" description="Helical" evidence="5">
    <location>
        <begin position="255"/>
        <end position="275"/>
    </location>
</feature>
<evidence type="ECO:0000313" key="8">
    <source>
        <dbReference type="Proteomes" id="UP000230750"/>
    </source>
</evidence>
<feature type="domain" description="EamA" evidence="6">
    <location>
        <begin position="162"/>
        <end position="292"/>
    </location>
</feature>
<feature type="transmembrane region" description="Helical" evidence="5">
    <location>
        <begin position="12"/>
        <end position="35"/>
    </location>
</feature>
<gene>
    <name evidence="7" type="ORF">BSL78_04989</name>
</gene>
<feature type="transmembrane region" description="Helical" evidence="5">
    <location>
        <begin position="193"/>
        <end position="213"/>
    </location>
</feature>
<comment type="caution">
    <text evidence="7">The sequence shown here is derived from an EMBL/GenBank/DDBJ whole genome shotgun (WGS) entry which is preliminary data.</text>
</comment>
<organism evidence="7 8">
    <name type="scientific">Stichopus japonicus</name>
    <name type="common">Sea cucumber</name>
    <dbReference type="NCBI Taxonomy" id="307972"/>
    <lineage>
        <taxon>Eukaryota</taxon>
        <taxon>Metazoa</taxon>
        <taxon>Echinodermata</taxon>
        <taxon>Eleutherozoa</taxon>
        <taxon>Echinozoa</taxon>
        <taxon>Holothuroidea</taxon>
        <taxon>Aspidochirotacea</taxon>
        <taxon>Aspidochirotida</taxon>
        <taxon>Stichopodidae</taxon>
        <taxon>Apostichopus</taxon>
    </lineage>
</organism>
<feature type="domain" description="EamA" evidence="6">
    <location>
        <begin position="12"/>
        <end position="142"/>
    </location>
</feature>
<name>A0A2G8LCS0_STIJA</name>
<accession>A0A2G8LCS0</accession>
<reference evidence="7 8" key="1">
    <citation type="journal article" date="2017" name="PLoS Biol.">
        <title>The sea cucumber genome provides insights into morphological evolution and visceral regeneration.</title>
        <authorList>
            <person name="Zhang X."/>
            <person name="Sun L."/>
            <person name="Yuan J."/>
            <person name="Sun Y."/>
            <person name="Gao Y."/>
            <person name="Zhang L."/>
            <person name="Li S."/>
            <person name="Dai H."/>
            <person name="Hamel J.F."/>
            <person name="Liu C."/>
            <person name="Yu Y."/>
            <person name="Liu S."/>
            <person name="Lin W."/>
            <person name="Guo K."/>
            <person name="Jin S."/>
            <person name="Xu P."/>
            <person name="Storey K.B."/>
            <person name="Huan P."/>
            <person name="Zhang T."/>
            <person name="Zhou Y."/>
            <person name="Zhang J."/>
            <person name="Lin C."/>
            <person name="Li X."/>
            <person name="Xing L."/>
            <person name="Huo D."/>
            <person name="Sun M."/>
            <person name="Wang L."/>
            <person name="Mercier A."/>
            <person name="Li F."/>
            <person name="Yang H."/>
            <person name="Xiang J."/>
        </authorList>
    </citation>
    <scope>NUCLEOTIDE SEQUENCE [LARGE SCALE GENOMIC DNA]</scope>
    <source>
        <strain evidence="7">Shaxun</strain>
        <tissue evidence="7">Muscle</tissue>
    </source>
</reference>
<keyword evidence="2 5" id="KW-0812">Transmembrane</keyword>
<comment type="subcellular location">
    <subcellularLocation>
        <location evidence="1">Membrane</location>
        <topology evidence="1">Multi-pass membrane protein</topology>
    </subcellularLocation>
</comment>
<proteinExistence type="predicted"/>
<evidence type="ECO:0000259" key="6">
    <source>
        <dbReference type="Pfam" id="PF00892"/>
    </source>
</evidence>
<dbReference type="PANTHER" id="PTHR22911">
    <property type="entry name" value="ACYL-MALONYL CONDENSING ENZYME-RELATED"/>
    <property type="match status" value="1"/>
</dbReference>
<feature type="transmembrane region" description="Helical" evidence="5">
    <location>
        <begin position="159"/>
        <end position="181"/>
    </location>
</feature>
<feature type="transmembrane region" description="Helical" evidence="5">
    <location>
        <begin position="72"/>
        <end position="94"/>
    </location>
</feature>
<evidence type="ECO:0000313" key="7">
    <source>
        <dbReference type="EMBL" id="PIK58076.1"/>
    </source>
</evidence>
<evidence type="ECO:0000256" key="2">
    <source>
        <dbReference type="ARBA" id="ARBA00022692"/>
    </source>
</evidence>
<evidence type="ECO:0000256" key="1">
    <source>
        <dbReference type="ARBA" id="ARBA00004141"/>
    </source>
</evidence>
<sequence length="314" mass="34348">MESFSQVVYNQRGVIFATLSSVMWAMNGLGAKIITKAVSPWIIAYACCLSYLLFIPWLKWENMTRYVMFDNIFMILAGLCDVISLYLATVAFSLTSVGNASAIIFSKPVFCALLSSFVLKEKFAACDCFIVIVNVIGVLLITNPFSICLDNAGFRRDSYHVLGSISALGAAVSGSVAFISVRKLVYRDTYDPFLVLLAKCIIGFVTFSVVLSFEFTSRDHMQNPSDWGCLLAVCFTGVCACVLVYVALQTETASTVCAISTAQVVISYLLQVVFTDDVIDFISVLGAVLILSAPLWYAVQGILQRSDDEVIDPI</sequence>
<protein>
    <submittedName>
        <fullName evidence="7">Putative solute carrier family 35 member G1</fullName>
    </submittedName>
</protein>
<feature type="transmembrane region" description="Helical" evidence="5">
    <location>
        <begin position="281"/>
        <end position="299"/>
    </location>
</feature>
<feature type="transmembrane region" description="Helical" evidence="5">
    <location>
        <begin position="225"/>
        <end position="248"/>
    </location>
</feature>
<dbReference type="OrthoDB" id="306876at2759"/>
<feature type="transmembrane region" description="Helical" evidence="5">
    <location>
        <begin position="126"/>
        <end position="147"/>
    </location>
</feature>
<feature type="transmembrane region" description="Helical" evidence="5">
    <location>
        <begin position="41"/>
        <end position="60"/>
    </location>
</feature>
<dbReference type="Proteomes" id="UP000230750">
    <property type="component" value="Unassembled WGS sequence"/>
</dbReference>
<dbReference type="GO" id="GO:0016020">
    <property type="term" value="C:membrane"/>
    <property type="evidence" value="ECO:0007669"/>
    <property type="project" value="UniProtKB-SubCell"/>
</dbReference>
<dbReference type="InterPro" id="IPR000620">
    <property type="entry name" value="EamA_dom"/>
</dbReference>
<keyword evidence="3 5" id="KW-1133">Transmembrane helix</keyword>
<evidence type="ECO:0000256" key="5">
    <source>
        <dbReference type="SAM" id="Phobius"/>
    </source>
</evidence>
<dbReference type="Pfam" id="PF00892">
    <property type="entry name" value="EamA"/>
    <property type="match status" value="2"/>
</dbReference>
<keyword evidence="8" id="KW-1185">Reference proteome</keyword>